<feature type="domain" description="S-adenosylmethionine synthetase N-terminal" evidence="13">
    <location>
        <begin position="6"/>
        <end position="103"/>
    </location>
</feature>
<dbReference type="PIRSF" id="PIRSF000497">
    <property type="entry name" value="MAT"/>
    <property type="match status" value="1"/>
</dbReference>
<dbReference type="EMBL" id="CP065877">
    <property type="protein sequence ID" value="QQA15393.1"/>
    <property type="molecule type" value="Genomic_DNA"/>
</dbReference>
<dbReference type="NCBIfam" id="TIGR01034">
    <property type="entry name" value="metK"/>
    <property type="match status" value="1"/>
</dbReference>
<dbReference type="Gene3D" id="3.30.300.10">
    <property type="match status" value="3"/>
</dbReference>
<evidence type="ECO:0000256" key="5">
    <source>
        <dbReference type="ARBA" id="ARBA00022723"/>
    </source>
</evidence>
<evidence type="ECO:0000256" key="12">
    <source>
        <dbReference type="RuleBase" id="RU004462"/>
    </source>
</evidence>
<dbReference type="Pfam" id="PF00438">
    <property type="entry name" value="S-AdoMet_synt_N"/>
    <property type="match status" value="1"/>
</dbReference>
<dbReference type="RefSeq" id="WP_002129540.1">
    <property type="nucleotide sequence ID" value="NZ_CP009692.1"/>
</dbReference>
<dbReference type="FunFam" id="3.30.300.10:FF:000004">
    <property type="entry name" value="S-adenosylmethionine synthase"/>
    <property type="match status" value="1"/>
</dbReference>
<dbReference type="HAMAP" id="MF_00086">
    <property type="entry name" value="S_AdoMet_synth1"/>
    <property type="match status" value="1"/>
</dbReference>
<dbReference type="GO" id="GO:0005737">
    <property type="term" value="C:cytoplasm"/>
    <property type="evidence" value="ECO:0007669"/>
    <property type="project" value="UniProtKB-SubCell"/>
</dbReference>
<feature type="binding site" description="in other chain" evidence="10">
    <location>
        <position position="284"/>
    </location>
    <ligand>
        <name>L-methionine</name>
        <dbReference type="ChEBI" id="CHEBI:57844"/>
        <note>ligand shared between two neighboring subunits</note>
    </ligand>
</feature>
<evidence type="ECO:0000313" key="16">
    <source>
        <dbReference type="EMBL" id="EJR44580.1"/>
    </source>
</evidence>
<dbReference type="InterPro" id="IPR002133">
    <property type="entry name" value="S-AdoMet_synthetase"/>
</dbReference>
<evidence type="ECO:0000256" key="4">
    <source>
        <dbReference type="ARBA" id="ARBA00022679"/>
    </source>
</evidence>
<evidence type="ECO:0000313" key="17">
    <source>
        <dbReference type="EMBL" id="OSX94001.1"/>
    </source>
</evidence>
<evidence type="ECO:0000256" key="1">
    <source>
        <dbReference type="ARBA" id="ARBA00005224"/>
    </source>
</evidence>
<feature type="binding site" evidence="10">
    <location>
        <position position="276"/>
    </location>
    <ligand>
        <name>ATP</name>
        <dbReference type="ChEBI" id="CHEBI:30616"/>
        <note>ligand shared between two neighboring subunits</note>
    </ligand>
</feature>
<dbReference type="Pfam" id="PF02773">
    <property type="entry name" value="S-AdoMet_synt_C"/>
    <property type="match status" value="1"/>
</dbReference>
<comment type="subunit">
    <text evidence="10">Homotetramer; dimer of dimers.</text>
</comment>
<keyword evidence="4 10" id="KW-0808">Transferase</keyword>
<feature type="binding site" description="in other chain" evidence="10">
    <location>
        <position position="58"/>
    </location>
    <ligand>
        <name>L-methionine</name>
        <dbReference type="ChEBI" id="CHEBI:57844"/>
        <note>ligand shared between two neighboring subunits</note>
    </ligand>
</feature>
<dbReference type="GO" id="GO:0005524">
    <property type="term" value="F:ATP binding"/>
    <property type="evidence" value="ECO:0007669"/>
    <property type="project" value="UniProtKB-UniRule"/>
</dbReference>
<feature type="region of interest" description="Flexible loop" evidence="10">
    <location>
        <begin position="101"/>
        <end position="111"/>
    </location>
</feature>
<sequence>MTKKRHLFTSESVTEGHPDKICDQISDSILDAILAKDANARVACETTVTTGLVLVAGEITTSTYVDIPKIVRETIQGIGYTRAKYGFDAETCAVLTSIDEQSADIAMGVDQALEAREGQMTDAEIEAIGAGDQGLMFGFACNETQELMPLPISLAHKLARRLTEVRKDDTLTYLRPDGKTQVTVEYDENGKPVRVDTIVISTQHHPDVTWEEIDRDLKEHVIKAVVPAELMDGETKFFINPTGRFVIGGPQGDAGLTGRKIIVDTYGGYARHGGGAFSGKDATKVDRSAAYAARYVAKNIVAAGLADKAEVQLAYAIGVAQPVSISVDTLGTGKVSEDVLVELVRNNFDLRPAGIIKMLDLRRPIYKQTAAYGHFGRTDVDLTWERTDKAATLKEQAGL</sequence>
<dbReference type="EC" id="2.5.1.6" evidence="10"/>
<feature type="binding site" description="in other chain" evidence="10">
    <location>
        <begin position="177"/>
        <end position="179"/>
    </location>
    <ligand>
        <name>ATP</name>
        <dbReference type="ChEBI" id="CHEBI:30616"/>
        <note>ligand shared between two neighboring subunits</note>
    </ligand>
</feature>
<dbReference type="Proteomes" id="UP000596196">
    <property type="component" value="Chromosome"/>
</dbReference>
<keyword evidence="7 10" id="KW-0067">ATP-binding</keyword>
<gene>
    <name evidence="10 18" type="primary">metK</name>
    <name evidence="18" type="ORF">BACWE_04280</name>
    <name evidence="19" type="ORF">I6G81_23785</name>
    <name evidence="16" type="ORF">III_00738</name>
    <name evidence="17" type="ORF">S3E15_04100</name>
</gene>
<evidence type="ECO:0000256" key="6">
    <source>
        <dbReference type="ARBA" id="ARBA00022741"/>
    </source>
</evidence>
<evidence type="ECO:0000313" key="22">
    <source>
        <dbReference type="Proteomes" id="UP000236165"/>
    </source>
</evidence>
<reference evidence="16 20" key="1">
    <citation type="submission" date="2012-04" db="EMBL/GenBank/DDBJ databases">
        <title>The Genome Sequence of Bacillus cereus VD078.</title>
        <authorList>
            <consortium name="The Broad Institute Genome Sequencing Platform"/>
            <consortium name="The Broad Institute Genome Sequencing Center for Infectious Disease"/>
            <person name="Feldgarden M."/>
            <person name="Van der Auwera G.A."/>
            <person name="Mahillon J."/>
            <person name="Duprez V."/>
            <person name="Timmery S."/>
            <person name="Mattelet C."/>
            <person name="Dierick K."/>
            <person name="Sun M."/>
            <person name="Yu Z."/>
            <person name="Zhu L."/>
            <person name="Hu X."/>
            <person name="Shank E.B."/>
            <person name="Swiecicka I."/>
            <person name="Hansen B.M."/>
            <person name="Andrup L."/>
            <person name="Young S.K."/>
            <person name="Zeng Q."/>
            <person name="Gargeya S."/>
            <person name="Fitzgerald M."/>
            <person name="Haas B."/>
            <person name="Abouelleil A."/>
            <person name="Alvarado L."/>
            <person name="Arachchi H.M."/>
            <person name="Berlin A."/>
            <person name="Chapman S.B."/>
            <person name="Goldberg J."/>
            <person name="Griggs A."/>
            <person name="Gujja S."/>
            <person name="Hansen M."/>
            <person name="Howarth C."/>
            <person name="Imamovic A."/>
            <person name="Larimer J."/>
            <person name="McCowen C."/>
            <person name="Montmayeur A."/>
            <person name="Murphy C."/>
            <person name="Neiman D."/>
            <person name="Pearson M."/>
            <person name="Priest M."/>
            <person name="Roberts A."/>
            <person name="Saif S."/>
            <person name="Shea T."/>
            <person name="Sisk P."/>
            <person name="Sykes S."/>
            <person name="Wortman J."/>
            <person name="Nusbaum C."/>
            <person name="Birren B."/>
        </authorList>
    </citation>
    <scope>NUCLEOTIDE SEQUENCE [LARGE SCALE GENOMIC DNA]</scope>
    <source>
        <strain evidence="16 20">VD078</strain>
    </source>
</reference>
<dbReference type="Proteomes" id="UP000194131">
    <property type="component" value="Unassembled WGS sequence"/>
</dbReference>
<keyword evidence="6 10" id="KW-0547">Nucleotide-binding</keyword>
<feature type="binding site" description="in other chain" evidence="10">
    <location>
        <position position="17"/>
    </location>
    <ligand>
        <name>ATP</name>
        <dbReference type="ChEBI" id="CHEBI:30616"/>
        <note>ligand shared between two neighboring subunits</note>
    </ligand>
</feature>
<comment type="subcellular location">
    <subcellularLocation>
        <location evidence="10 11">Cytoplasm</location>
    </subcellularLocation>
</comment>
<feature type="binding site" description="in other chain" evidence="10">
    <location>
        <begin position="244"/>
        <end position="245"/>
    </location>
    <ligand>
        <name>ATP</name>
        <dbReference type="ChEBI" id="CHEBI:30616"/>
        <note>ligand shared between two neighboring subunits</note>
    </ligand>
</feature>
<dbReference type="PROSITE" id="PS00376">
    <property type="entry name" value="ADOMET_SYNTHASE_1"/>
    <property type="match status" value="1"/>
</dbReference>
<evidence type="ECO:0000259" key="15">
    <source>
        <dbReference type="Pfam" id="PF02773"/>
    </source>
</evidence>
<evidence type="ECO:0000313" key="20">
    <source>
        <dbReference type="Proteomes" id="UP000006976"/>
    </source>
</evidence>
<evidence type="ECO:0000256" key="8">
    <source>
        <dbReference type="ARBA" id="ARBA00022842"/>
    </source>
</evidence>
<evidence type="ECO:0000259" key="14">
    <source>
        <dbReference type="Pfam" id="PF02772"/>
    </source>
</evidence>
<dbReference type="PROSITE" id="PS00377">
    <property type="entry name" value="ADOMET_SYNTHASE_2"/>
    <property type="match status" value="1"/>
</dbReference>
<evidence type="ECO:0000313" key="19">
    <source>
        <dbReference type="EMBL" id="QQA15393.1"/>
    </source>
</evidence>
<protein>
    <recommendedName>
        <fullName evidence="10">S-adenosylmethionine synthase</fullName>
        <shortName evidence="10">AdoMet synthase</shortName>
        <ecNumber evidence="10">2.5.1.6</ecNumber>
    </recommendedName>
    <alternativeName>
        <fullName evidence="10">MAT</fullName>
    </alternativeName>
    <alternativeName>
        <fullName evidence="10">Methionine adenosyltransferase</fullName>
    </alternativeName>
</protein>
<feature type="binding site" evidence="10">
    <location>
        <position position="253"/>
    </location>
    <ligand>
        <name>L-methionine</name>
        <dbReference type="ChEBI" id="CHEBI:57844"/>
        <note>ligand shared between two neighboring subunits</note>
    </ligand>
</feature>
<dbReference type="EMBL" id="MRWU01000004">
    <property type="protein sequence ID" value="OSX94001.1"/>
    <property type="molecule type" value="Genomic_DNA"/>
</dbReference>
<evidence type="ECO:0000313" key="18">
    <source>
        <dbReference type="EMBL" id="PJN72575.1"/>
    </source>
</evidence>
<dbReference type="GO" id="GO:0000287">
    <property type="term" value="F:magnesium ion binding"/>
    <property type="evidence" value="ECO:0007669"/>
    <property type="project" value="UniProtKB-UniRule"/>
</dbReference>
<dbReference type="Proteomes" id="UP000236165">
    <property type="component" value="Unassembled WGS sequence"/>
</dbReference>
<feature type="binding site" evidence="10">
    <location>
        <position position="45"/>
    </location>
    <ligand>
        <name>K(+)</name>
        <dbReference type="ChEBI" id="CHEBI:29103"/>
    </ligand>
</feature>
<proteinExistence type="inferred from homology"/>
<reference evidence="19 23" key="4">
    <citation type="submission" date="2020-12" db="EMBL/GenBank/DDBJ databases">
        <title>FDA dAtabase for Regulatory Grade micrObial Sequences (FDA-ARGOS): Supporting development and validation of Infectious Disease Dx tests.</title>
        <authorList>
            <person name="Nelson B."/>
            <person name="Plummer A."/>
            <person name="Tallon L."/>
            <person name="Sadzewicz L."/>
            <person name="Zhao X."/>
            <person name="Boylan J."/>
            <person name="Ott S."/>
            <person name="Bowen H."/>
            <person name="Vavikolanu K."/>
            <person name="Mehta A."/>
            <person name="Aluvathingal J."/>
            <person name="Nadendla S."/>
            <person name="Myers T."/>
            <person name="Yan Y."/>
            <person name="Sichtig H."/>
        </authorList>
    </citation>
    <scope>NUCLEOTIDE SEQUENCE [LARGE SCALE GENOMIC DNA]</scope>
    <source>
        <strain evidence="19 23">FDAARGOS_924</strain>
    </source>
</reference>
<reference evidence="17 21" key="3">
    <citation type="submission" date="2016-12" db="EMBL/GenBank/DDBJ databases">
        <title>Genome Sequences of Twelve Sporeforming Bacillus Species Isolated from Foods.</title>
        <authorList>
            <person name="De Jong A."/>
            <person name="Holsappel S."/>
            <person name="Kuipers O.P."/>
        </authorList>
    </citation>
    <scope>NUCLEOTIDE SEQUENCE [LARGE SCALE GENOMIC DNA]</scope>
    <source>
        <strain evidence="17 21">S3E15</strain>
    </source>
</reference>
<dbReference type="InterPro" id="IPR022630">
    <property type="entry name" value="S-AdoMet_synt_C"/>
</dbReference>
<dbReference type="InterPro" id="IPR022628">
    <property type="entry name" value="S-AdoMet_synt_N"/>
</dbReference>
<feature type="domain" description="S-adenosylmethionine synthetase C-terminal" evidence="15">
    <location>
        <begin position="247"/>
        <end position="386"/>
    </location>
</feature>
<evidence type="ECO:0000256" key="10">
    <source>
        <dbReference type="HAMAP-Rule" id="MF_00086"/>
    </source>
</evidence>
<organism evidence="17 21">
    <name type="scientific">Bacillus mycoides</name>
    <dbReference type="NCBI Taxonomy" id="1405"/>
    <lineage>
        <taxon>Bacteria</taxon>
        <taxon>Bacillati</taxon>
        <taxon>Bacillota</taxon>
        <taxon>Bacilli</taxon>
        <taxon>Bacillales</taxon>
        <taxon>Bacillaceae</taxon>
        <taxon>Bacillus</taxon>
        <taxon>Bacillus cereus group</taxon>
    </lineage>
</organism>
<evidence type="ECO:0000256" key="11">
    <source>
        <dbReference type="RuleBase" id="RU000542"/>
    </source>
</evidence>
<keyword evidence="5 10" id="KW-0479">Metal-binding</keyword>
<dbReference type="GO" id="GO:0006556">
    <property type="term" value="P:S-adenosylmethionine biosynthetic process"/>
    <property type="evidence" value="ECO:0007669"/>
    <property type="project" value="UniProtKB-UniRule"/>
</dbReference>
<comment type="similarity">
    <text evidence="2 10 12">Belongs to the AdoMet synthase family.</text>
</comment>
<dbReference type="InterPro" id="IPR022631">
    <property type="entry name" value="ADOMET_SYNTHASE_CS"/>
</dbReference>
<dbReference type="GO" id="GO:0006730">
    <property type="term" value="P:one-carbon metabolic process"/>
    <property type="evidence" value="ECO:0007669"/>
    <property type="project" value="UniProtKB-KW"/>
</dbReference>
<comment type="pathway">
    <text evidence="1 10">Amino-acid biosynthesis; S-adenosyl-L-methionine biosynthesis; S-adenosyl-L-methionine from L-methionine: step 1/1.</text>
</comment>
<evidence type="ECO:0000256" key="7">
    <source>
        <dbReference type="ARBA" id="ARBA00022840"/>
    </source>
</evidence>
<dbReference type="KEGG" id="bmyo:BG05_1271"/>
<keyword evidence="23" id="KW-1185">Reference proteome</keyword>
<feature type="binding site" description="in other chain" evidence="10">
    <location>
        <begin position="259"/>
        <end position="260"/>
    </location>
    <ligand>
        <name>ATP</name>
        <dbReference type="ChEBI" id="CHEBI:30616"/>
        <note>ligand shared between two neighboring subunits</note>
    </ligand>
</feature>
<dbReference type="CDD" id="cd18079">
    <property type="entry name" value="S-AdoMet_synt"/>
    <property type="match status" value="1"/>
</dbReference>
<dbReference type="GO" id="GO:0004478">
    <property type="term" value="F:methionine adenosyltransferase activity"/>
    <property type="evidence" value="ECO:0007669"/>
    <property type="project" value="UniProtKB-UniRule"/>
</dbReference>
<dbReference type="EMBL" id="AHEV01000005">
    <property type="protein sequence ID" value="EJR44580.1"/>
    <property type="molecule type" value="Genomic_DNA"/>
</dbReference>
<feature type="binding site" description="in other chain" evidence="10">
    <location>
        <position position="101"/>
    </location>
    <ligand>
        <name>L-methionine</name>
        <dbReference type="ChEBI" id="CHEBI:57844"/>
        <note>ligand shared between two neighboring subunits</note>
    </ligand>
</feature>
<evidence type="ECO:0000313" key="21">
    <source>
        <dbReference type="Proteomes" id="UP000194131"/>
    </source>
</evidence>
<feature type="binding site" evidence="10">
    <location>
        <position position="253"/>
    </location>
    <ligand>
        <name>ATP</name>
        <dbReference type="ChEBI" id="CHEBI:30616"/>
        <note>ligand shared between two neighboring subunits</note>
    </ligand>
</feature>
<reference evidence="18 22" key="2">
    <citation type="submission" date="2016-10" db="EMBL/GenBank/DDBJ databases">
        <title>Genome Sequence of Bacillus weihenstephanensis GM6LP.</title>
        <authorList>
            <person name="Poehlein A."/>
            <person name="Wemheuer F."/>
            <person name="Hollensteiner J."/>
            <person name="Wemheuer B."/>
        </authorList>
    </citation>
    <scope>NUCLEOTIDE SEQUENCE [LARGE SCALE GENOMIC DNA]</scope>
    <source>
        <strain evidence="18 22">GM6LP</strain>
    </source>
</reference>
<dbReference type="Proteomes" id="UP000006976">
    <property type="component" value="Unassembled WGS sequence"/>
</dbReference>
<comment type="cofactor">
    <cofactor evidence="10">
        <name>Mg(2+)</name>
        <dbReference type="ChEBI" id="CHEBI:18420"/>
    </cofactor>
    <text evidence="10">Binds 2 divalent ions per subunit.</text>
</comment>
<name>A0AAP7W9P3_BACMY</name>
<evidence type="ECO:0000259" key="13">
    <source>
        <dbReference type="Pfam" id="PF00438"/>
    </source>
</evidence>
<evidence type="ECO:0000256" key="3">
    <source>
        <dbReference type="ARBA" id="ARBA00022563"/>
    </source>
</evidence>
<evidence type="ECO:0000313" key="23">
    <source>
        <dbReference type="Proteomes" id="UP000596196"/>
    </source>
</evidence>
<evidence type="ECO:0000256" key="2">
    <source>
        <dbReference type="ARBA" id="ARBA00009685"/>
    </source>
</evidence>
<dbReference type="PANTHER" id="PTHR11964">
    <property type="entry name" value="S-ADENOSYLMETHIONINE SYNTHETASE"/>
    <property type="match status" value="1"/>
</dbReference>
<comment type="catalytic activity">
    <reaction evidence="10">
        <text>L-methionine + ATP + H2O = S-adenosyl-L-methionine + phosphate + diphosphate</text>
        <dbReference type="Rhea" id="RHEA:21080"/>
        <dbReference type="ChEBI" id="CHEBI:15377"/>
        <dbReference type="ChEBI" id="CHEBI:30616"/>
        <dbReference type="ChEBI" id="CHEBI:33019"/>
        <dbReference type="ChEBI" id="CHEBI:43474"/>
        <dbReference type="ChEBI" id="CHEBI:57844"/>
        <dbReference type="ChEBI" id="CHEBI:59789"/>
        <dbReference type="EC" id="2.5.1.6"/>
    </reaction>
</comment>
<evidence type="ECO:0000256" key="9">
    <source>
        <dbReference type="ARBA" id="ARBA00022958"/>
    </source>
</evidence>
<dbReference type="Pfam" id="PF02772">
    <property type="entry name" value="S-AdoMet_synt_M"/>
    <property type="match status" value="1"/>
</dbReference>
<feature type="binding site" evidence="10">
    <location>
        <position position="19"/>
    </location>
    <ligand>
        <name>Mg(2+)</name>
        <dbReference type="ChEBI" id="CHEBI:18420"/>
    </ligand>
</feature>
<feature type="binding site" evidence="10">
    <location>
        <position position="280"/>
    </location>
    <ligand>
        <name>ATP</name>
        <dbReference type="ChEBI" id="CHEBI:30616"/>
        <note>ligand shared between two neighboring subunits</note>
    </ligand>
</feature>
<keyword evidence="10" id="KW-0963">Cytoplasm</keyword>
<dbReference type="InterPro" id="IPR022636">
    <property type="entry name" value="S-AdoMet_synthetase_sfam"/>
</dbReference>
<dbReference type="InterPro" id="IPR022629">
    <property type="entry name" value="S-AdoMet_synt_central"/>
</dbReference>
<comment type="function">
    <text evidence="10">Catalyzes the formation of S-adenosylmethionine (AdoMet) from methionine and ATP. The overall synthetic reaction is composed of two sequential steps, AdoMet formation and the subsequent tripolyphosphate hydrolysis which occurs prior to release of AdoMet from the enzyme.</text>
</comment>
<feature type="domain" description="S-adenosylmethionine synthetase central" evidence="14">
    <location>
        <begin position="128"/>
        <end position="245"/>
    </location>
</feature>
<dbReference type="FunFam" id="3.30.300.10:FF:000003">
    <property type="entry name" value="S-adenosylmethionine synthase"/>
    <property type="match status" value="1"/>
</dbReference>
<comment type="cofactor">
    <cofactor evidence="10">
        <name>K(+)</name>
        <dbReference type="ChEBI" id="CHEBI:29103"/>
    </cofactor>
    <text evidence="10">Binds 1 potassium ion per subunit.</text>
</comment>
<accession>A0AAP7W9P3</accession>
<keyword evidence="3 10" id="KW-0554">One-carbon metabolism</keyword>
<dbReference type="EMBL" id="MKZQ01000007">
    <property type="protein sequence ID" value="PJN72575.1"/>
    <property type="molecule type" value="Genomic_DNA"/>
</dbReference>
<dbReference type="SUPFAM" id="SSF55973">
    <property type="entry name" value="S-adenosylmethionine synthetase"/>
    <property type="match status" value="3"/>
</dbReference>
<keyword evidence="9 10" id="KW-0630">Potassium</keyword>
<dbReference type="AlphaFoldDB" id="A0AAP7W9P3"/>
<keyword evidence="8 10" id="KW-0460">Magnesium</keyword>